<dbReference type="OrthoDB" id="7874425at2"/>
<dbReference type="RefSeq" id="WP_146005659.1">
    <property type="nucleotide sequence ID" value="NZ_KN293975.1"/>
</dbReference>
<evidence type="ECO:0000313" key="1">
    <source>
        <dbReference type="EMBL" id="KGM86719.1"/>
    </source>
</evidence>
<accession>A0A0A0HJ72</accession>
<comment type="caution">
    <text evidence="1">The sequence shown here is derived from an EMBL/GenBank/DDBJ whole genome shotgun (WGS) entry which is preliminary data.</text>
</comment>
<dbReference type="AlphaFoldDB" id="A0A0A0HJ72"/>
<organism evidence="1 2">
    <name type="scientific">Roseovarius mucosus DSM 17069</name>
    <dbReference type="NCBI Taxonomy" id="1288298"/>
    <lineage>
        <taxon>Bacteria</taxon>
        <taxon>Pseudomonadati</taxon>
        <taxon>Pseudomonadota</taxon>
        <taxon>Alphaproteobacteria</taxon>
        <taxon>Rhodobacterales</taxon>
        <taxon>Roseobacteraceae</taxon>
        <taxon>Roseovarius</taxon>
    </lineage>
</organism>
<dbReference type="HOGENOM" id="CLU_176066_0_0_5"/>
<sequence length="81" mass="8795">MNELQLLDLAKALASHRGLSLSTISTYAANDGKFFGSLATGSGCTVKRAAALLAWFDQNWDRDLEWPRDIPRPSSKQGDAA</sequence>
<dbReference type="Proteomes" id="UP000030021">
    <property type="component" value="Unassembled WGS sequence"/>
</dbReference>
<reference evidence="1 2" key="1">
    <citation type="submission" date="2013-01" db="EMBL/GenBank/DDBJ databases">
        <authorList>
            <person name="Fiebig A."/>
            <person name="Goeker M."/>
            <person name="Klenk H.-P.P."/>
        </authorList>
    </citation>
    <scope>NUCLEOTIDE SEQUENCE [LARGE SCALE GENOMIC DNA]</scope>
    <source>
        <strain evidence="1 2">DSM 17069</strain>
    </source>
</reference>
<name>A0A0A0HJ72_9RHOB</name>
<dbReference type="eggNOG" id="ENOG50318V0">
    <property type="taxonomic scope" value="Bacteria"/>
</dbReference>
<dbReference type="EMBL" id="AONH01000016">
    <property type="protein sequence ID" value="KGM86719.1"/>
    <property type="molecule type" value="Genomic_DNA"/>
</dbReference>
<evidence type="ECO:0000313" key="2">
    <source>
        <dbReference type="Proteomes" id="UP000030021"/>
    </source>
</evidence>
<gene>
    <name evidence="1" type="ORF">rosmuc_03012</name>
</gene>
<proteinExistence type="predicted"/>
<protein>
    <submittedName>
        <fullName evidence="1">Uncharacterized protein</fullName>
    </submittedName>
</protein>